<dbReference type="Proteomes" id="UP000069620">
    <property type="component" value="Unassembled WGS sequence"/>
</dbReference>
<protein>
    <submittedName>
        <fullName evidence="1">Heme peroxidase superfamily protein</fullName>
    </submittedName>
</protein>
<keyword evidence="2" id="KW-1185">Reference proteome</keyword>
<name>A0A117I7S9_9MYCO</name>
<sequence length="232" mass="24669">MNTDVERLRAACERDLGDPADWPGPFGYPDALALCIIDAIYVTGTRHLTVEKVVERYRAYRAAQGGNADTDGAPELLANVEELGGPLQWAAAIGNRRPTSTAKGAPLRSAALVEVSQALVDLGVRTTADLRAVVEDDGRGAQAKAAWCAVPGQRSGFTWRYLVLLAQQPGVTADPGVAGYVYRELGAAHGDDVAALLQAVADEAGWDATALHHAIWRFESARPGRRELPSTA</sequence>
<proteinExistence type="predicted"/>
<gene>
    <name evidence="1" type="ORF">RMCB_6258</name>
</gene>
<reference evidence="2" key="2">
    <citation type="submission" date="2016-02" db="EMBL/GenBank/DDBJ databases">
        <title>Draft genome sequence of five rapidly growing Mycobacterium species.</title>
        <authorList>
            <person name="Katahira K."/>
            <person name="Gotou Y."/>
            <person name="Iida K."/>
            <person name="Ogura Y."/>
            <person name="Hayashi T."/>
        </authorList>
    </citation>
    <scope>NUCLEOTIDE SEQUENCE [LARGE SCALE GENOMIC DNA]</scope>
    <source>
        <strain evidence="2">JCM15654</strain>
    </source>
</reference>
<accession>A0A117I7S9</accession>
<dbReference type="STRING" id="146020.RMCB_6258"/>
<dbReference type="EMBL" id="BCSX01000053">
    <property type="protein sequence ID" value="GAS92162.1"/>
    <property type="molecule type" value="Genomic_DNA"/>
</dbReference>
<dbReference type="GO" id="GO:0004601">
    <property type="term" value="F:peroxidase activity"/>
    <property type="evidence" value="ECO:0007669"/>
    <property type="project" value="UniProtKB-KW"/>
</dbReference>
<dbReference type="OrthoDB" id="2962349at2"/>
<dbReference type="AlphaFoldDB" id="A0A117I7S9"/>
<dbReference type="RefSeq" id="WP_062831854.1">
    <property type="nucleotide sequence ID" value="NZ_BCSX01000053.1"/>
</dbReference>
<reference evidence="2" key="1">
    <citation type="journal article" date="2016" name="Genome Announc.">
        <title>Draft Genome Sequences of Five Rapidly Growing Mycobacterium Species, M. thermoresistibile, M. fortuitum subsp. acetamidolyticum, M. canariasense, M. brisbanense, and M. novocastrense.</title>
        <authorList>
            <person name="Katahira K."/>
            <person name="Ogura Y."/>
            <person name="Gotoh Y."/>
            <person name="Hayashi T."/>
        </authorList>
    </citation>
    <scope>NUCLEOTIDE SEQUENCE [LARGE SCALE GENOMIC DNA]</scope>
    <source>
        <strain evidence="2">JCM15654</strain>
    </source>
</reference>
<evidence type="ECO:0000313" key="2">
    <source>
        <dbReference type="Proteomes" id="UP000069620"/>
    </source>
</evidence>
<keyword evidence="1" id="KW-0560">Oxidoreductase</keyword>
<keyword evidence="1" id="KW-0575">Peroxidase</keyword>
<comment type="caution">
    <text evidence="1">The sequence shown here is derived from an EMBL/GenBank/DDBJ whole genome shotgun (WGS) entry which is preliminary data.</text>
</comment>
<evidence type="ECO:0000313" key="1">
    <source>
        <dbReference type="EMBL" id="GAS92162.1"/>
    </source>
</evidence>
<organism evidence="1 2">
    <name type="scientific">Mycolicibacterium brisbanense</name>
    <dbReference type="NCBI Taxonomy" id="146020"/>
    <lineage>
        <taxon>Bacteria</taxon>
        <taxon>Bacillati</taxon>
        <taxon>Actinomycetota</taxon>
        <taxon>Actinomycetes</taxon>
        <taxon>Mycobacteriales</taxon>
        <taxon>Mycobacteriaceae</taxon>
        <taxon>Mycolicibacterium</taxon>
    </lineage>
</organism>